<keyword evidence="1" id="KW-0812">Transmembrane</keyword>
<dbReference type="EMBL" id="CP036200">
    <property type="protein sequence ID" value="QBF81629.1"/>
    <property type="molecule type" value="Genomic_DNA"/>
</dbReference>
<dbReference type="OrthoDB" id="5298497at2"/>
<keyword evidence="3" id="KW-1185">Reference proteome</keyword>
<dbReference type="PANTHER" id="PTHR34351:SF1">
    <property type="entry name" value="SLR1927 PROTEIN"/>
    <property type="match status" value="1"/>
</dbReference>
<sequence>MFAKRKKSNQPWAKRFIPKALQQRWQRWIKRRLPPQAKVTLSHRGIFILPSAFGLAWLTLVVVLYLFGTNYQNNLVIGLSLLLASVFHTCIIYSYKNLAGLTFSALPAPEAHAGVSMPFPIKLSGQTTKQHKSTSHQQICLNFSEQRHIRVHHSNELTDASVPFDKPKRGLLKPGRITVSSNFPLGLCKAWSYVDLDLEHVIYAKPLPSDIQLSSVDTPDPINEQHGKLKPGVDDFKGLKGYVPGESLKQVAWKQWAQGRGMLSKEFAEPEGAPVWLTFNPQSGELLESQLSHLAWQVDTLTKAKQMFGLSLPGNTIEPDTGEAHRQACQQAIALFKPAMAANDLFDQSEANDER</sequence>
<gene>
    <name evidence="2" type="ORF">EXU30_02165</name>
</gene>
<evidence type="ECO:0000256" key="1">
    <source>
        <dbReference type="SAM" id="Phobius"/>
    </source>
</evidence>
<name>A0A411PDK2_9GAMM</name>
<dbReference type="Proteomes" id="UP000291106">
    <property type="component" value="Chromosome"/>
</dbReference>
<dbReference type="AlphaFoldDB" id="A0A411PDK2"/>
<dbReference type="KEGG" id="smai:EXU30_02165"/>
<keyword evidence="1" id="KW-0472">Membrane</keyword>
<evidence type="ECO:0000313" key="2">
    <source>
        <dbReference type="EMBL" id="QBF81629.1"/>
    </source>
</evidence>
<dbReference type="RefSeq" id="WP_130597603.1">
    <property type="nucleotide sequence ID" value="NZ_CP036200.1"/>
</dbReference>
<feature type="transmembrane region" description="Helical" evidence="1">
    <location>
        <begin position="74"/>
        <end position="95"/>
    </location>
</feature>
<dbReference type="PANTHER" id="PTHR34351">
    <property type="entry name" value="SLR1927 PROTEIN-RELATED"/>
    <property type="match status" value="1"/>
</dbReference>
<reference evidence="2 3" key="1">
    <citation type="submission" date="2019-02" db="EMBL/GenBank/DDBJ databases">
        <title>Shewanella sp. D4-2 isolated from Dokdo Island.</title>
        <authorList>
            <person name="Baek K."/>
        </authorList>
    </citation>
    <scope>NUCLEOTIDE SEQUENCE [LARGE SCALE GENOMIC DNA]</scope>
    <source>
        <strain evidence="2 3">D4-2</strain>
    </source>
</reference>
<protein>
    <submittedName>
        <fullName evidence="2">DUF58 domain-containing protein</fullName>
    </submittedName>
</protein>
<feature type="transmembrane region" description="Helical" evidence="1">
    <location>
        <begin position="46"/>
        <end position="68"/>
    </location>
</feature>
<organism evidence="2 3">
    <name type="scientific">Shewanella maritima</name>
    <dbReference type="NCBI Taxonomy" id="2520507"/>
    <lineage>
        <taxon>Bacteria</taxon>
        <taxon>Pseudomonadati</taxon>
        <taxon>Pseudomonadota</taxon>
        <taxon>Gammaproteobacteria</taxon>
        <taxon>Alteromonadales</taxon>
        <taxon>Shewanellaceae</taxon>
        <taxon>Shewanella</taxon>
    </lineage>
</organism>
<accession>A0A411PDK2</accession>
<evidence type="ECO:0000313" key="3">
    <source>
        <dbReference type="Proteomes" id="UP000291106"/>
    </source>
</evidence>
<keyword evidence="1" id="KW-1133">Transmembrane helix</keyword>
<proteinExistence type="predicted"/>